<dbReference type="Proteomes" id="UP000054538">
    <property type="component" value="Unassembled WGS sequence"/>
</dbReference>
<keyword evidence="2" id="KW-1185">Reference proteome</keyword>
<reference evidence="2" key="2">
    <citation type="submission" date="2015-01" db="EMBL/GenBank/DDBJ databases">
        <title>Evolutionary Origins and Diversification of the Mycorrhizal Mutualists.</title>
        <authorList>
            <consortium name="DOE Joint Genome Institute"/>
            <consortium name="Mycorrhizal Genomics Consortium"/>
            <person name="Kohler A."/>
            <person name="Kuo A."/>
            <person name="Nagy L.G."/>
            <person name="Floudas D."/>
            <person name="Copeland A."/>
            <person name="Barry K.W."/>
            <person name="Cichocki N."/>
            <person name="Veneault-Fourrey C."/>
            <person name="LaButti K."/>
            <person name="Lindquist E.A."/>
            <person name="Lipzen A."/>
            <person name="Lundell T."/>
            <person name="Morin E."/>
            <person name="Murat C."/>
            <person name="Riley R."/>
            <person name="Ohm R."/>
            <person name="Sun H."/>
            <person name="Tunlid A."/>
            <person name="Henrissat B."/>
            <person name="Grigoriev I.V."/>
            <person name="Hibbett D.S."/>
            <person name="Martin F."/>
        </authorList>
    </citation>
    <scope>NUCLEOTIDE SEQUENCE [LARGE SCALE GENOMIC DNA]</scope>
    <source>
        <strain evidence="2">Ve08.2h10</strain>
    </source>
</reference>
<dbReference type="EMBL" id="KN825607">
    <property type="protein sequence ID" value="KIK82819.1"/>
    <property type="molecule type" value="Genomic_DNA"/>
</dbReference>
<proteinExistence type="predicted"/>
<gene>
    <name evidence="1" type="ORF">PAXRUDRAFT_832135</name>
</gene>
<name>A0A0D0DLL8_9AGAM</name>
<evidence type="ECO:0000313" key="2">
    <source>
        <dbReference type="Proteomes" id="UP000054538"/>
    </source>
</evidence>
<reference evidence="1 2" key="1">
    <citation type="submission" date="2014-04" db="EMBL/GenBank/DDBJ databases">
        <authorList>
            <consortium name="DOE Joint Genome Institute"/>
            <person name="Kuo A."/>
            <person name="Kohler A."/>
            <person name="Jargeat P."/>
            <person name="Nagy L.G."/>
            <person name="Floudas D."/>
            <person name="Copeland A."/>
            <person name="Barry K.W."/>
            <person name="Cichocki N."/>
            <person name="Veneault-Fourrey C."/>
            <person name="LaButti K."/>
            <person name="Lindquist E.A."/>
            <person name="Lipzen A."/>
            <person name="Lundell T."/>
            <person name="Morin E."/>
            <person name="Murat C."/>
            <person name="Sun H."/>
            <person name="Tunlid A."/>
            <person name="Henrissat B."/>
            <person name="Grigoriev I.V."/>
            <person name="Hibbett D.S."/>
            <person name="Martin F."/>
            <person name="Nordberg H.P."/>
            <person name="Cantor M.N."/>
            <person name="Hua S.X."/>
        </authorList>
    </citation>
    <scope>NUCLEOTIDE SEQUENCE [LARGE SCALE GENOMIC DNA]</scope>
    <source>
        <strain evidence="1 2">Ve08.2h10</strain>
    </source>
</reference>
<sequence>MGLGWGYTQGVTGHRFLAVLFDSELRGGPNISVPGTRGIEKRVDSFESRPCKVKMSNGLGETKHWFGLCNDRKCAMSL</sequence>
<accession>A0A0D0DLL8</accession>
<dbReference type="AlphaFoldDB" id="A0A0D0DLL8"/>
<evidence type="ECO:0000313" key="1">
    <source>
        <dbReference type="EMBL" id="KIK82819.1"/>
    </source>
</evidence>
<dbReference type="InParanoid" id="A0A0D0DLL8"/>
<dbReference type="HOGENOM" id="CLU_2622756_0_0_1"/>
<organism evidence="1 2">
    <name type="scientific">Paxillus rubicundulus Ve08.2h10</name>
    <dbReference type="NCBI Taxonomy" id="930991"/>
    <lineage>
        <taxon>Eukaryota</taxon>
        <taxon>Fungi</taxon>
        <taxon>Dikarya</taxon>
        <taxon>Basidiomycota</taxon>
        <taxon>Agaricomycotina</taxon>
        <taxon>Agaricomycetes</taxon>
        <taxon>Agaricomycetidae</taxon>
        <taxon>Boletales</taxon>
        <taxon>Paxilineae</taxon>
        <taxon>Paxillaceae</taxon>
        <taxon>Paxillus</taxon>
    </lineage>
</organism>
<protein>
    <submittedName>
        <fullName evidence="1">Uncharacterized protein</fullName>
    </submittedName>
</protein>